<comment type="caution">
    <text evidence="3">The sequence shown here is derived from an EMBL/GenBank/DDBJ whole genome shotgun (WGS) entry which is preliminary data.</text>
</comment>
<evidence type="ECO:0000313" key="3">
    <source>
        <dbReference type="EMBL" id="OBQ46660.1"/>
    </source>
</evidence>
<dbReference type="EMBL" id="JXMS01000019">
    <property type="protein sequence ID" value="OBQ46660.1"/>
    <property type="molecule type" value="Genomic_DNA"/>
</dbReference>
<dbReference type="PATRIC" id="fig|1560234.3.peg.1073"/>
<keyword evidence="2" id="KW-0812">Transmembrane</keyword>
<organism evidence="3 4">
    <name type="scientific">Halodesulfovibrio spirochaetisodalis</name>
    <dbReference type="NCBI Taxonomy" id="1560234"/>
    <lineage>
        <taxon>Bacteria</taxon>
        <taxon>Pseudomonadati</taxon>
        <taxon>Thermodesulfobacteriota</taxon>
        <taxon>Desulfovibrionia</taxon>
        <taxon>Desulfovibrionales</taxon>
        <taxon>Desulfovibrionaceae</taxon>
        <taxon>Halodesulfovibrio</taxon>
    </lineage>
</organism>
<feature type="transmembrane region" description="Helical" evidence="2">
    <location>
        <begin position="33"/>
        <end position="57"/>
    </location>
</feature>
<dbReference type="Proteomes" id="UP000091979">
    <property type="component" value="Unassembled WGS sequence"/>
</dbReference>
<keyword evidence="2" id="KW-1133">Transmembrane helix</keyword>
<feature type="transmembrane region" description="Helical" evidence="2">
    <location>
        <begin position="77"/>
        <end position="103"/>
    </location>
</feature>
<feature type="region of interest" description="Disordered" evidence="1">
    <location>
        <begin position="241"/>
        <end position="268"/>
    </location>
</feature>
<dbReference type="AlphaFoldDB" id="A0A1B7XBI3"/>
<feature type="transmembrane region" description="Helical" evidence="2">
    <location>
        <begin position="124"/>
        <end position="147"/>
    </location>
</feature>
<feature type="compositionally biased region" description="Pro residues" evidence="1">
    <location>
        <begin position="258"/>
        <end position="268"/>
    </location>
</feature>
<gene>
    <name evidence="3" type="ORF">SP90_11075</name>
</gene>
<keyword evidence="4" id="KW-1185">Reference proteome</keyword>
<dbReference type="OrthoDB" id="5415347at2"/>
<evidence type="ECO:0000256" key="2">
    <source>
        <dbReference type="SAM" id="Phobius"/>
    </source>
</evidence>
<feature type="transmembrane region" description="Helical" evidence="2">
    <location>
        <begin position="167"/>
        <end position="185"/>
    </location>
</feature>
<protein>
    <submittedName>
        <fullName evidence="3">Uncharacterized protein</fullName>
    </submittedName>
</protein>
<reference evidence="3 4" key="1">
    <citation type="submission" date="2015-01" db="EMBL/GenBank/DDBJ databases">
        <title>Desulfovibrio sp. JC271 draft genome sequence.</title>
        <authorList>
            <person name="Shivani Y."/>
            <person name="Subhash Y."/>
            <person name="Sasikala C."/>
            <person name="Ramana C.V."/>
        </authorList>
    </citation>
    <scope>NUCLEOTIDE SEQUENCE [LARGE SCALE GENOMIC DNA]</scope>
    <source>
        <strain evidence="3 4">JC271</strain>
    </source>
</reference>
<sequence>MSETEKDTQKKSTNSFAAGSLGAVLNEKEKKSLLTYIALGIIIVECVVTVVAILHGVTNLQPTPEGNMEYLFPWKAYLVAVLLAPIAVMFIIQIIGMGFNRFINGDPVMAEIDNEHIPEKMRSWIHLINGMPTTILLAGFLFVGMLLYNMDIIIGFILKLGQVAAELAIWISVGLVAAWIISYVCKMYFMYRTRRVAEEYAFRREVLERTGIAIIDQKTAITSDGRMLIADPKMEGKGPIDINPENAIEGGTVIEPKSLPPSPSDKLL</sequence>
<keyword evidence="2" id="KW-0472">Membrane</keyword>
<evidence type="ECO:0000256" key="1">
    <source>
        <dbReference type="SAM" id="MobiDB-lite"/>
    </source>
</evidence>
<name>A0A1B7XBI3_9BACT</name>
<accession>A0A1B7XBI3</accession>
<dbReference type="RefSeq" id="WP_066855938.1">
    <property type="nucleotide sequence ID" value="NZ_JXMS01000019.1"/>
</dbReference>
<evidence type="ECO:0000313" key="4">
    <source>
        <dbReference type="Proteomes" id="UP000091979"/>
    </source>
</evidence>
<proteinExistence type="predicted"/>